<evidence type="ECO:0000313" key="3">
    <source>
        <dbReference type="Proteomes" id="UP000318571"/>
    </source>
</evidence>
<dbReference type="Pfam" id="PF18701">
    <property type="entry name" value="DUF5641"/>
    <property type="match status" value="1"/>
</dbReference>
<dbReference type="AlphaFoldDB" id="A0A553PDR6"/>
<dbReference type="STRING" id="6832.A0A553PDR6"/>
<evidence type="ECO:0000259" key="1">
    <source>
        <dbReference type="Pfam" id="PF18701"/>
    </source>
</evidence>
<feature type="domain" description="DUF5641" evidence="1">
    <location>
        <begin position="175"/>
        <end position="260"/>
    </location>
</feature>
<feature type="non-terminal residue" evidence="2">
    <location>
        <position position="272"/>
    </location>
</feature>
<dbReference type="EMBL" id="VCGU01000005">
    <property type="protein sequence ID" value="TRY75815.1"/>
    <property type="molecule type" value="Genomic_DNA"/>
</dbReference>
<accession>A0A553PDR6</accession>
<dbReference type="Proteomes" id="UP000318571">
    <property type="component" value="Chromosome 2"/>
</dbReference>
<dbReference type="InterPro" id="IPR040676">
    <property type="entry name" value="DUF5641"/>
</dbReference>
<comment type="caution">
    <text evidence="2">The sequence shown here is derived from an EMBL/GenBank/DDBJ whole genome shotgun (WGS) entry which is preliminary data.</text>
</comment>
<name>A0A553PDR6_TIGCA</name>
<organism evidence="2 3">
    <name type="scientific">Tigriopus californicus</name>
    <name type="common">Marine copepod</name>
    <dbReference type="NCBI Taxonomy" id="6832"/>
    <lineage>
        <taxon>Eukaryota</taxon>
        <taxon>Metazoa</taxon>
        <taxon>Ecdysozoa</taxon>
        <taxon>Arthropoda</taxon>
        <taxon>Crustacea</taxon>
        <taxon>Multicrustacea</taxon>
        <taxon>Hexanauplia</taxon>
        <taxon>Copepoda</taxon>
        <taxon>Harpacticoida</taxon>
        <taxon>Harpacticidae</taxon>
        <taxon>Tigriopus</taxon>
    </lineage>
</organism>
<evidence type="ECO:0000313" key="2">
    <source>
        <dbReference type="EMBL" id="TRY75815.1"/>
    </source>
</evidence>
<feature type="non-terminal residue" evidence="2">
    <location>
        <position position="1"/>
    </location>
</feature>
<dbReference type="PANTHER" id="PTHR47331">
    <property type="entry name" value="PHD-TYPE DOMAIN-CONTAINING PROTEIN"/>
    <property type="match status" value="1"/>
</dbReference>
<protein>
    <recommendedName>
        <fullName evidence="1">DUF5641 domain-containing protein</fullName>
    </recommendedName>
</protein>
<reference evidence="2 3" key="1">
    <citation type="journal article" date="2018" name="Nat. Ecol. Evol.">
        <title>Genomic signatures of mitonuclear coevolution across populations of Tigriopus californicus.</title>
        <authorList>
            <person name="Barreto F.S."/>
            <person name="Watson E.T."/>
            <person name="Lima T.G."/>
            <person name="Willett C.S."/>
            <person name="Edmands S."/>
            <person name="Li W."/>
            <person name="Burton R.S."/>
        </authorList>
    </citation>
    <scope>NUCLEOTIDE SEQUENCE [LARGE SCALE GENOMIC DNA]</scope>
    <source>
        <strain evidence="2 3">San Diego</strain>
    </source>
</reference>
<sequence length="272" mass="30405">EALIIACEVRDVLLHGNFNLRGWATNNPKVANELGEIASVPLRSLPEDGTSAKILGLIWETRNDVLGFNVEATSLTFTRRGLLSRLAGLYDPLGLISPVTISGKIQMKSLVVKGLDWDDPVDLEQKRWWNNWNHQLIELGKLKFPRCISSLGGDDIQRQLHVFCDASEDGFCAGVVDRIWNRWTTEYLPTLLTRNKWSTKMINIPLGTEVLVVGTPEARSKWKMGTVTDIHPSEDGLVRAVTIRTPEGVMKRPITKICPLQPLTKSSDQQAN</sequence>
<dbReference type="OMA" id="IIACEVR"/>
<gene>
    <name evidence="2" type="ORF">TCAL_09950</name>
</gene>
<dbReference type="PANTHER" id="PTHR47331:SF1">
    <property type="entry name" value="GAG-LIKE PROTEIN"/>
    <property type="match status" value="1"/>
</dbReference>
<keyword evidence="3" id="KW-1185">Reference proteome</keyword>
<proteinExistence type="predicted"/>